<evidence type="ECO:0000313" key="2">
    <source>
        <dbReference type="EMBL" id="CCQ37473.1"/>
    </source>
</evidence>
<accession>M1Y4M2</accession>
<dbReference type="RefSeq" id="WP_015410214.1">
    <property type="nucleotide sequence ID" value="NC_020388.1"/>
</dbReference>
<feature type="region of interest" description="Disordered" evidence="1">
    <location>
        <begin position="48"/>
        <end position="125"/>
    </location>
</feature>
<organism evidence="2 3">
    <name type="scientific">Natronomonas moolapensis (strain DSM 18674 / CECT 7526 / JCM 14361 / 8.8.11)</name>
    <dbReference type="NCBI Taxonomy" id="268739"/>
    <lineage>
        <taxon>Archaea</taxon>
        <taxon>Methanobacteriati</taxon>
        <taxon>Methanobacteriota</taxon>
        <taxon>Stenosarchaea group</taxon>
        <taxon>Halobacteria</taxon>
        <taxon>Halobacteriales</taxon>
        <taxon>Natronomonadaceae</taxon>
        <taxon>Natronomonas</taxon>
    </lineage>
</organism>
<feature type="compositionally biased region" description="Basic and acidic residues" evidence="1">
    <location>
        <begin position="98"/>
        <end position="109"/>
    </location>
</feature>
<dbReference type="AlphaFoldDB" id="M1Y4M2"/>
<reference evidence="2 3" key="1">
    <citation type="journal article" date="2013" name="Genome Announc.">
        <title>Genome of the haloarchaeon Natronomonas moolapensis, a neutrophilic member of a previously haloalkaliphilic genus.</title>
        <authorList>
            <person name="Dyall-Smith M.L."/>
            <person name="Pfeiffer F."/>
            <person name="Oberwinkler T."/>
            <person name="Klee K."/>
            <person name="Rampp M."/>
            <person name="Palm P."/>
            <person name="Gross K."/>
            <person name="Schuster S.C."/>
            <person name="Oesterhelt D."/>
        </authorList>
    </citation>
    <scope>NUCLEOTIDE SEQUENCE [LARGE SCALE GENOMIC DNA]</scope>
    <source>
        <strain evidence="3">DSM 18674 / JCM 14361 / 8.8.11</strain>
    </source>
</reference>
<evidence type="ECO:0000256" key="1">
    <source>
        <dbReference type="SAM" id="MobiDB-lite"/>
    </source>
</evidence>
<protein>
    <submittedName>
        <fullName evidence="2">Uncharacterized protein</fullName>
    </submittedName>
</protein>
<dbReference type="OrthoDB" id="205007at2157"/>
<name>M1Y4M2_NATM8</name>
<dbReference type="HOGENOM" id="CLU_110570_0_0_2"/>
<feature type="compositionally biased region" description="Low complexity" evidence="1">
    <location>
        <begin position="48"/>
        <end position="94"/>
    </location>
</feature>
<dbReference type="GeneID" id="14651826"/>
<dbReference type="KEGG" id="nmo:Nmlp_3343"/>
<dbReference type="Proteomes" id="UP000011867">
    <property type="component" value="Chromosome"/>
</dbReference>
<dbReference type="STRING" id="268739.Nmlp_3343"/>
<evidence type="ECO:0000313" key="3">
    <source>
        <dbReference type="Proteomes" id="UP000011867"/>
    </source>
</evidence>
<dbReference type="eggNOG" id="arCOG09005">
    <property type="taxonomic scope" value="Archaea"/>
</dbReference>
<dbReference type="EMBL" id="HF582854">
    <property type="protein sequence ID" value="CCQ37473.1"/>
    <property type="molecule type" value="Genomic_DNA"/>
</dbReference>
<keyword evidence="3" id="KW-1185">Reference proteome</keyword>
<gene>
    <name evidence="2" type="ordered locus">Nmlp_3343</name>
</gene>
<proteinExistence type="predicted"/>
<sequence length="141" mass="15316">MPEIQLSEAQHERFNAVRERLAAEYAGRYASVRPADVVDYLLDTAETDAAAAPSANDDSVPTGPSESTPESTSLSTETATTESVSGSTSDTSGVFDLLDEHADKWRESDGEVPYEVDLPDGSTETARTRDDIKATLFKHYR</sequence>